<dbReference type="CDD" id="cd11364">
    <property type="entry name" value="RNase_PH_PNPase_2"/>
    <property type="match status" value="1"/>
</dbReference>
<comment type="catalytic activity">
    <reaction evidence="8">
        <text>RNA(n+1) + phosphate = RNA(n) + a ribonucleoside 5'-diphosphate</text>
        <dbReference type="Rhea" id="RHEA:22096"/>
        <dbReference type="Rhea" id="RHEA-COMP:14527"/>
        <dbReference type="Rhea" id="RHEA-COMP:17342"/>
        <dbReference type="ChEBI" id="CHEBI:43474"/>
        <dbReference type="ChEBI" id="CHEBI:57930"/>
        <dbReference type="ChEBI" id="CHEBI:140395"/>
        <dbReference type="EC" id="2.7.7.8"/>
    </reaction>
</comment>
<dbReference type="RefSeq" id="WP_092127570.1">
    <property type="nucleotide sequence ID" value="NZ_FMYU01000001.1"/>
</dbReference>
<dbReference type="PROSITE" id="PS50126">
    <property type="entry name" value="S1"/>
    <property type="match status" value="1"/>
</dbReference>
<proteinExistence type="inferred from homology"/>
<dbReference type="InterPro" id="IPR004087">
    <property type="entry name" value="KH_dom"/>
</dbReference>
<evidence type="ECO:0000313" key="10">
    <source>
        <dbReference type="EMBL" id="SDC02032.1"/>
    </source>
</evidence>
<dbReference type="GO" id="GO:0003723">
    <property type="term" value="F:RNA binding"/>
    <property type="evidence" value="ECO:0007669"/>
    <property type="project" value="UniProtKB-UniRule"/>
</dbReference>
<dbReference type="SUPFAM" id="SSF46915">
    <property type="entry name" value="Polynucleotide phosphorylase/guanosine pentaphosphate synthase (PNPase/GPSI), domain 3"/>
    <property type="match status" value="1"/>
</dbReference>
<dbReference type="FunFam" id="3.30.230.70:FF:000001">
    <property type="entry name" value="Polyribonucleotide nucleotidyltransferase"/>
    <property type="match status" value="1"/>
</dbReference>
<dbReference type="PIRSF" id="PIRSF005499">
    <property type="entry name" value="PNPase"/>
    <property type="match status" value="1"/>
</dbReference>
<dbReference type="SMART" id="SM00316">
    <property type="entry name" value="S1"/>
    <property type="match status" value="1"/>
</dbReference>
<dbReference type="InterPro" id="IPR012340">
    <property type="entry name" value="NA-bd_OB-fold"/>
</dbReference>
<evidence type="ECO:0000256" key="5">
    <source>
        <dbReference type="ARBA" id="ARBA00022723"/>
    </source>
</evidence>
<dbReference type="CDD" id="cd02393">
    <property type="entry name" value="KH-I_PNPase"/>
    <property type="match status" value="1"/>
</dbReference>
<dbReference type="Gene3D" id="3.30.1370.10">
    <property type="entry name" value="K Homology domain, type 1"/>
    <property type="match status" value="1"/>
</dbReference>
<accession>A0A1G6I672</accession>
<dbReference type="InterPro" id="IPR012162">
    <property type="entry name" value="PNPase"/>
</dbReference>
<dbReference type="Proteomes" id="UP000199411">
    <property type="component" value="Unassembled WGS sequence"/>
</dbReference>
<dbReference type="Gene3D" id="2.40.50.140">
    <property type="entry name" value="Nucleic acid-binding proteins"/>
    <property type="match status" value="1"/>
</dbReference>
<dbReference type="AlphaFoldDB" id="A0A1G6I672"/>
<dbReference type="EMBL" id="FMYU01000001">
    <property type="protein sequence ID" value="SDC02032.1"/>
    <property type="molecule type" value="Genomic_DNA"/>
</dbReference>
<dbReference type="InterPro" id="IPR003029">
    <property type="entry name" value="S1_domain"/>
</dbReference>
<dbReference type="GO" id="GO:0006396">
    <property type="term" value="P:RNA processing"/>
    <property type="evidence" value="ECO:0007669"/>
    <property type="project" value="InterPro"/>
</dbReference>
<dbReference type="InterPro" id="IPR001247">
    <property type="entry name" value="ExoRNase_PH_dom1"/>
</dbReference>
<dbReference type="SUPFAM" id="SSF50249">
    <property type="entry name" value="Nucleic acid-binding proteins"/>
    <property type="match status" value="1"/>
</dbReference>
<evidence type="ECO:0000313" key="11">
    <source>
        <dbReference type="Proteomes" id="UP000199411"/>
    </source>
</evidence>
<keyword evidence="3 8" id="KW-0808">Transferase</keyword>
<dbReference type="NCBIfam" id="TIGR03591">
    <property type="entry name" value="polynuc_phos"/>
    <property type="match status" value="1"/>
</dbReference>
<dbReference type="GO" id="GO:0005829">
    <property type="term" value="C:cytosol"/>
    <property type="evidence" value="ECO:0007669"/>
    <property type="project" value="TreeGrafter"/>
</dbReference>
<evidence type="ECO:0000256" key="2">
    <source>
        <dbReference type="ARBA" id="ARBA00022490"/>
    </source>
</evidence>
<dbReference type="InterPro" id="IPR004088">
    <property type="entry name" value="KH_dom_type_1"/>
</dbReference>
<dbReference type="SUPFAM" id="SSF54791">
    <property type="entry name" value="Eukaryotic type KH-domain (KH-domain type I)"/>
    <property type="match status" value="1"/>
</dbReference>
<dbReference type="SUPFAM" id="SSF54211">
    <property type="entry name" value="Ribosomal protein S5 domain 2-like"/>
    <property type="match status" value="2"/>
</dbReference>
<dbReference type="GO" id="GO:0006402">
    <property type="term" value="P:mRNA catabolic process"/>
    <property type="evidence" value="ECO:0007669"/>
    <property type="project" value="UniProtKB-UniRule"/>
</dbReference>
<comment type="function">
    <text evidence="8">Involved in mRNA degradation. Catalyzes the phosphorolysis of single-stranded polyribonucleotides processively in the 3'- to 5'-direction.</text>
</comment>
<dbReference type="SMART" id="SM00322">
    <property type="entry name" value="KH"/>
    <property type="match status" value="1"/>
</dbReference>
<organism evidence="10 11">
    <name type="scientific">Desulfurella multipotens</name>
    <dbReference type="NCBI Taxonomy" id="79269"/>
    <lineage>
        <taxon>Bacteria</taxon>
        <taxon>Pseudomonadati</taxon>
        <taxon>Campylobacterota</taxon>
        <taxon>Desulfurellia</taxon>
        <taxon>Desulfurellales</taxon>
        <taxon>Desulfurellaceae</taxon>
        <taxon>Desulfurella</taxon>
    </lineage>
</organism>
<dbReference type="InterPro" id="IPR027408">
    <property type="entry name" value="PNPase/RNase_PH_dom_sf"/>
</dbReference>
<comment type="similarity">
    <text evidence="1 8">Belongs to the polyribonucleotide nucleotidyltransferase family.</text>
</comment>
<keyword evidence="4 8" id="KW-0548">Nucleotidyltransferase</keyword>
<dbReference type="InterPro" id="IPR020568">
    <property type="entry name" value="Ribosomal_Su5_D2-typ_SF"/>
</dbReference>
<dbReference type="GO" id="GO:0000175">
    <property type="term" value="F:3'-5'-RNA exonuclease activity"/>
    <property type="evidence" value="ECO:0007669"/>
    <property type="project" value="TreeGrafter"/>
</dbReference>
<dbReference type="Pfam" id="PF03725">
    <property type="entry name" value="RNase_PH_C"/>
    <property type="match status" value="2"/>
</dbReference>
<feature type="domain" description="S1 motif" evidence="9">
    <location>
        <begin position="623"/>
        <end position="691"/>
    </location>
</feature>
<reference evidence="11" key="1">
    <citation type="submission" date="2016-10" db="EMBL/GenBank/DDBJ databases">
        <authorList>
            <person name="Varghese N."/>
            <person name="Submissions S."/>
        </authorList>
    </citation>
    <scope>NUCLEOTIDE SEQUENCE [LARGE SCALE GENOMIC DNA]</scope>
    <source>
        <strain evidence="11">DSM 8415</strain>
    </source>
</reference>
<dbReference type="Pfam" id="PF00013">
    <property type="entry name" value="KH_1"/>
    <property type="match status" value="1"/>
</dbReference>
<dbReference type="InterPro" id="IPR015848">
    <property type="entry name" value="PNPase_PH_RNA-bd_bac/org-type"/>
</dbReference>
<keyword evidence="6 8" id="KW-0460">Magnesium</keyword>
<dbReference type="CDD" id="cd11363">
    <property type="entry name" value="RNase_PH_PNPase_1"/>
    <property type="match status" value="1"/>
</dbReference>
<keyword evidence="5 8" id="KW-0479">Metal-binding</keyword>
<dbReference type="NCBIfam" id="NF008805">
    <property type="entry name" value="PRK11824.1"/>
    <property type="match status" value="1"/>
</dbReference>
<dbReference type="PANTHER" id="PTHR11252">
    <property type="entry name" value="POLYRIBONUCLEOTIDE NUCLEOTIDYLTRANSFERASE"/>
    <property type="match status" value="1"/>
</dbReference>
<evidence type="ECO:0000256" key="3">
    <source>
        <dbReference type="ARBA" id="ARBA00022679"/>
    </source>
</evidence>
<comment type="cofactor">
    <cofactor evidence="8">
        <name>Mg(2+)</name>
        <dbReference type="ChEBI" id="CHEBI:18420"/>
    </cofactor>
</comment>
<dbReference type="InterPro" id="IPR015847">
    <property type="entry name" value="ExoRNase_PH_dom2"/>
</dbReference>
<dbReference type="EC" id="2.7.7.8" evidence="8"/>
<sequence length="712" mass="78554">MIFEVQDNIYGKKISIQTGKWAKQADGACVVSIGDTVVLATVVSTKEPPKEFLDFFPLTVNYQEKFYAIGKIPGGFVKREGKPSDYETLVSRLIDRSIRPLFPSDYKQETQVIVTTISADQENDIVVASVLAASCAINISDIPFFGPCAACRIGLRGKEFIPLPTQSELKDSPLNLIVAGTKNAINMIESGSNEITTQTMVESISYAQKVINKLIDLQEKIIKDAAKPKRQYEPMTVSDKIMTAMEALCIDELQQALNIIDKKTRHEKIDSIFKAALEKLSEEFSEEENFEAKLKAAFEGIIKNLVRDKIISTGIRIDGRGLDDIRPITCEVGILPRTHGSAVFTRGETQALVVTTLGSKSDMQIIDNIGGETFERFMLHYNFPPFCVGEVRRLGAPGRREIGHGALAKRAIEPVIPDEADFPYAIRIVSDILESNGSSSMATVCGATLSLMDAGVPIKKPVSGVAMGLIKSEDNYYILTDIMGDEDHYGDMDFKVAGTKDGINALQMDIKIEGVNEQLLMYALEKAEKARLFILDKMLETLPTYRSQLSEYAPKVTVINISADKIKDLIGPGGKVIKSIIEETNTKIDIEQDGRVNIFASNTKDLERAIQLIKISIGELEEGQIVEGVVSRIEDYGAFVKFSPNQEGLMHISQIDTKRVKSVSDVLSVGDRVTTKIIGIDKFGRISLSLKALKLENQENQEEDNKNEASDT</sequence>
<dbReference type="OrthoDB" id="9804305at2"/>
<dbReference type="InterPro" id="IPR036612">
    <property type="entry name" value="KH_dom_type_1_sf"/>
</dbReference>
<protein>
    <recommendedName>
        <fullName evidence="8">Polyribonucleotide nucleotidyltransferase</fullName>
        <ecNumber evidence="8">2.7.7.8</ecNumber>
    </recommendedName>
    <alternativeName>
        <fullName evidence="8">Polynucleotide phosphorylase</fullName>
        <shortName evidence="8">PNPase</shortName>
    </alternativeName>
</protein>
<dbReference type="GO" id="GO:0000287">
    <property type="term" value="F:magnesium ion binding"/>
    <property type="evidence" value="ECO:0007669"/>
    <property type="project" value="UniProtKB-UniRule"/>
</dbReference>
<dbReference type="FunFam" id="2.40.50.140:FF:000189">
    <property type="entry name" value="Polyribonucleotide nucleotidyltransferase, putative"/>
    <property type="match status" value="1"/>
</dbReference>
<evidence type="ECO:0000256" key="1">
    <source>
        <dbReference type="ARBA" id="ARBA00007404"/>
    </source>
</evidence>
<evidence type="ECO:0000259" key="9">
    <source>
        <dbReference type="PROSITE" id="PS50126"/>
    </source>
</evidence>
<dbReference type="Pfam" id="PF03726">
    <property type="entry name" value="PNPase"/>
    <property type="match status" value="1"/>
</dbReference>
<dbReference type="Pfam" id="PF01138">
    <property type="entry name" value="RNase_PH"/>
    <property type="match status" value="2"/>
</dbReference>
<name>A0A1G6I672_9BACT</name>
<dbReference type="FunFam" id="3.30.1370.10:FF:000001">
    <property type="entry name" value="Polyribonucleotide nucleotidyltransferase"/>
    <property type="match status" value="1"/>
</dbReference>
<evidence type="ECO:0000256" key="4">
    <source>
        <dbReference type="ARBA" id="ARBA00022695"/>
    </source>
</evidence>
<dbReference type="PANTHER" id="PTHR11252:SF0">
    <property type="entry name" value="POLYRIBONUCLEOTIDE NUCLEOTIDYLTRANSFERASE 1, MITOCHONDRIAL"/>
    <property type="match status" value="1"/>
</dbReference>
<evidence type="ECO:0000256" key="8">
    <source>
        <dbReference type="HAMAP-Rule" id="MF_01595"/>
    </source>
</evidence>
<dbReference type="InterPro" id="IPR036456">
    <property type="entry name" value="PNPase_PH_RNA-bd_sf"/>
</dbReference>
<feature type="binding site" evidence="8">
    <location>
        <position position="493"/>
    </location>
    <ligand>
        <name>Mg(2+)</name>
        <dbReference type="ChEBI" id="CHEBI:18420"/>
    </ligand>
</feature>
<keyword evidence="2 8" id="KW-0963">Cytoplasm</keyword>
<dbReference type="GO" id="GO:0004654">
    <property type="term" value="F:polyribonucleotide nucleotidyltransferase activity"/>
    <property type="evidence" value="ECO:0007669"/>
    <property type="project" value="UniProtKB-UniRule"/>
</dbReference>
<evidence type="ECO:0000256" key="6">
    <source>
        <dbReference type="ARBA" id="ARBA00022842"/>
    </source>
</evidence>
<dbReference type="PROSITE" id="PS50084">
    <property type="entry name" value="KH_TYPE_1"/>
    <property type="match status" value="1"/>
</dbReference>
<keyword evidence="7 8" id="KW-0694">RNA-binding</keyword>
<comment type="subcellular location">
    <subcellularLocation>
        <location evidence="8">Cytoplasm</location>
    </subcellularLocation>
</comment>
<keyword evidence="11" id="KW-1185">Reference proteome</keyword>
<evidence type="ECO:0000256" key="7">
    <source>
        <dbReference type="ARBA" id="ARBA00022884"/>
    </source>
</evidence>
<feature type="binding site" evidence="8">
    <location>
        <position position="487"/>
    </location>
    <ligand>
        <name>Mg(2+)</name>
        <dbReference type="ChEBI" id="CHEBI:18420"/>
    </ligand>
</feature>
<dbReference type="Pfam" id="PF00575">
    <property type="entry name" value="S1"/>
    <property type="match status" value="1"/>
</dbReference>
<dbReference type="Gene3D" id="3.30.230.70">
    <property type="entry name" value="GHMP Kinase, N-terminal domain"/>
    <property type="match status" value="2"/>
</dbReference>
<dbReference type="FunFam" id="3.30.230.70:FF:000002">
    <property type="entry name" value="Polyribonucleotide nucleotidyltransferase"/>
    <property type="match status" value="1"/>
</dbReference>
<dbReference type="InterPro" id="IPR036345">
    <property type="entry name" value="ExoRNase_PH_dom2_sf"/>
</dbReference>
<gene>
    <name evidence="8" type="primary">pnp</name>
    <name evidence="10" type="ORF">SAMN05660835_00227</name>
</gene>
<dbReference type="HAMAP" id="MF_01595">
    <property type="entry name" value="PNPase"/>
    <property type="match status" value="1"/>
</dbReference>
<dbReference type="SUPFAM" id="SSF55666">
    <property type="entry name" value="Ribonuclease PH domain 2-like"/>
    <property type="match status" value="2"/>
</dbReference>